<evidence type="ECO:0000256" key="1">
    <source>
        <dbReference type="ARBA" id="ARBA00022741"/>
    </source>
</evidence>
<dbReference type="Gene3D" id="1.10.510.10">
    <property type="entry name" value="Transferase(Phosphotransferase) domain 1"/>
    <property type="match status" value="2"/>
</dbReference>
<dbReference type="PhylomeDB" id="A0A060THN6"/>
<gene>
    <name evidence="6" type="ORF">GNLVRS02_ARAD1D32648g</name>
</gene>
<dbReference type="PANTHER" id="PTHR24346:SF76">
    <property type="entry name" value="NON-SPECIFIC SERINE_THREONINE PROTEIN KINASE"/>
    <property type="match status" value="1"/>
</dbReference>
<evidence type="ECO:0000256" key="3">
    <source>
        <dbReference type="PROSITE-ProRule" id="PRU10141"/>
    </source>
</evidence>
<feature type="compositionally biased region" description="Basic and acidic residues" evidence="4">
    <location>
        <begin position="172"/>
        <end position="192"/>
    </location>
</feature>
<dbReference type="PANTHER" id="PTHR24346">
    <property type="entry name" value="MAP/MICROTUBULE AFFINITY-REGULATING KINASE"/>
    <property type="match status" value="1"/>
</dbReference>
<feature type="region of interest" description="Disordered" evidence="4">
    <location>
        <begin position="172"/>
        <end position="234"/>
    </location>
</feature>
<reference evidence="6" key="1">
    <citation type="submission" date="2014-02" db="EMBL/GenBank/DDBJ databases">
        <authorList>
            <person name="Genoscope - CEA"/>
        </authorList>
    </citation>
    <scope>NUCLEOTIDE SEQUENCE</scope>
    <source>
        <strain evidence="6">LS3</strain>
    </source>
</reference>
<evidence type="ECO:0000313" key="6">
    <source>
        <dbReference type="EMBL" id="CDP38347.1"/>
    </source>
</evidence>
<evidence type="ECO:0000256" key="4">
    <source>
        <dbReference type="SAM" id="MobiDB-lite"/>
    </source>
</evidence>
<reference evidence="6" key="2">
    <citation type="submission" date="2014-06" db="EMBL/GenBank/DDBJ databases">
        <title>The complete genome of Blastobotrys (Arxula) adeninivorans LS3 - a yeast of biotechnological interest.</title>
        <authorList>
            <person name="Kunze G."/>
            <person name="Gaillardin C."/>
            <person name="Czernicka M."/>
            <person name="Durrens P."/>
            <person name="Martin T."/>
            <person name="Boer E."/>
            <person name="Gabaldon T."/>
            <person name="Cruz J."/>
            <person name="Talla E."/>
            <person name="Marck C."/>
            <person name="Goffeau A."/>
            <person name="Barbe V."/>
            <person name="Baret P."/>
            <person name="Baronian K."/>
            <person name="Beier S."/>
            <person name="Bleykasten C."/>
            <person name="Bode R."/>
            <person name="Casaregola S."/>
            <person name="Despons L."/>
            <person name="Fairhead C."/>
            <person name="Giersberg M."/>
            <person name="Gierski P."/>
            <person name="Hahnel U."/>
            <person name="Hartmann A."/>
            <person name="Jankowska D."/>
            <person name="Jubin C."/>
            <person name="Jung P."/>
            <person name="Lafontaine I."/>
            <person name="Leh-Louis V."/>
            <person name="Lemaire M."/>
            <person name="Marcet-Houben M."/>
            <person name="Mascher M."/>
            <person name="Morel G."/>
            <person name="Richard G.-F."/>
            <person name="Riechen J."/>
            <person name="Sacerdot C."/>
            <person name="Sarkar A."/>
            <person name="Savel G."/>
            <person name="Schacherer J."/>
            <person name="Sherman D."/>
            <person name="Straub M.-L."/>
            <person name="Stein N."/>
            <person name="Thierry A."/>
            <person name="Trautwein-Schult A."/>
            <person name="Westhof E."/>
            <person name="Worch S."/>
            <person name="Dujon B."/>
            <person name="Souciet J.-L."/>
            <person name="Wincker P."/>
            <person name="Scholz U."/>
            <person name="Neuveglise N."/>
        </authorList>
    </citation>
    <scope>NUCLEOTIDE SEQUENCE</scope>
    <source>
        <strain evidence="6">LS3</strain>
    </source>
</reference>
<feature type="region of interest" description="Disordered" evidence="4">
    <location>
        <begin position="1"/>
        <end position="157"/>
    </location>
</feature>
<protein>
    <submittedName>
        <fullName evidence="6">ARAD1D32648p</fullName>
    </submittedName>
</protein>
<keyword evidence="2 3" id="KW-0067">ATP-binding</keyword>
<dbReference type="InterPro" id="IPR008271">
    <property type="entry name" value="Ser/Thr_kinase_AS"/>
</dbReference>
<feature type="compositionally biased region" description="Polar residues" evidence="4">
    <location>
        <begin position="93"/>
        <end position="123"/>
    </location>
</feature>
<evidence type="ECO:0000256" key="2">
    <source>
        <dbReference type="ARBA" id="ARBA00022840"/>
    </source>
</evidence>
<feature type="binding site" evidence="3">
    <location>
        <position position="407"/>
    </location>
    <ligand>
        <name>ATP</name>
        <dbReference type="ChEBI" id="CHEBI:30616"/>
    </ligand>
</feature>
<dbReference type="GO" id="GO:0035556">
    <property type="term" value="P:intracellular signal transduction"/>
    <property type="evidence" value="ECO:0007669"/>
    <property type="project" value="TreeGrafter"/>
</dbReference>
<feature type="compositionally biased region" description="Low complexity" evidence="4">
    <location>
        <begin position="210"/>
        <end position="226"/>
    </location>
</feature>
<feature type="region of interest" description="Disordered" evidence="4">
    <location>
        <begin position="539"/>
        <end position="558"/>
    </location>
</feature>
<dbReference type="AlphaFoldDB" id="A0A060THN6"/>
<proteinExistence type="predicted"/>
<feature type="region of interest" description="Disordered" evidence="4">
    <location>
        <begin position="302"/>
        <end position="339"/>
    </location>
</feature>
<feature type="compositionally biased region" description="Polar residues" evidence="4">
    <location>
        <begin position="193"/>
        <end position="209"/>
    </location>
</feature>
<dbReference type="GO" id="GO:0004674">
    <property type="term" value="F:protein serine/threonine kinase activity"/>
    <property type="evidence" value="ECO:0007669"/>
    <property type="project" value="TreeGrafter"/>
</dbReference>
<dbReference type="PROSITE" id="PS00107">
    <property type="entry name" value="PROTEIN_KINASE_ATP"/>
    <property type="match status" value="1"/>
</dbReference>
<dbReference type="EMBL" id="HG937694">
    <property type="protein sequence ID" value="CDP38347.1"/>
    <property type="molecule type" value="Genomic_DNA"/>
</dbReference>
<evidence type="ECO:0000259" key="5">
    <source>
        <dbReference type="PROSITE" id="PS50011"/>
    </source>
</evidence>
<organism evidence="6">
    <name type="scientific">Blastobotrys adeninivorans</name>
    <name type="common">Yeast</name>
    <name type="synonym">Arxula adeninivorans</name>
    <dbReference type="NCBI Taxonomy" id="409370"/>
    <lineage>
        <taxon>Eukaryota</taxon>
        <taxon>Fungi</taxon>
        <taxon>Dikarya</taxon>
        <taxon>Ascomycota</taxon>
        <taxon>Saccharomycotina</taxon>
        <taxon>Dipodascomycetes</taxon>
        <taxon>Dipodascales</taxon>
        <taxon>Trichomonascaceae</taxon>
        <taxon>Blastobotrys</taxon>
    </lineage>
</organism>
<dbReference type="GO" id="GO:0005524">
    <property type="term" value="F:ATP binding"/>
    <property type="evidence" value="ECO:0007669"/>
    <property type="project" value="UniProtKB-UniRule"/>
</dbReference>
<dbReference type="InterPro" id="IPR000719">
    <property type="entry name" value="Prot_kinase_dom"/>
</dbReference>
<keyword evidence="1 3" id="KW-0547">Nucleotide-binding</keyword>
<dbReference type="PROSITE" id="PS00108">
    <property type="entry name" value="PROTEIN_KINASE_ST"/>
    <property type="match status" value="1"/>
</dbReference>
<sequence>MFPHPRSDQCEDATANRPHDPQPRQLQANHNHNHQASHHHHHHRLHSGPPAVSIGSAPQHSARLPKPPLRLSTGQTMSPSSFSPRTYEGRPVRSQSQYFRQQASTDEPSSSVRRFATSTNLSSDIGAEYIPDSLGRAPDRNQNQSQSQGQAIRSPKFEGYTSNLKLLLDLEHGAEVPKEQPKDKDKDTEESNSRMTASGNTQSTVTPRQTTPSHSGTTTPSGPPSGNYESDQYLPGLEFNISPEAAQSPTLGMSESEWKAIPFTTRRKLRAAIQGSVQSPPNDSSSAEGSLANSIALTSSARPMASAVPFTQRQRERSVSGAGSLSRSMSLNSGDSSVSSSPAFQFLSRFNPDPRQTSMGLNDSSNPGLGEQVGDFIIGKLIGYGGFSQVKEAHTIEDGKKVVRAVKIVPKYAPGSSPELMERLQSEFDHEVALWKKMDHPNVLKLLCIEETDRATYCFCDRITGGTLFDFVKSTRGDVDYNEVRRYIFEISNALQYLHETARIVHRDVKLENCLLEEQGDGTMKAVLCDFGMSEFLDKDNGHQQGDEDNNRHDDHIIGPSDTSSLFNQYHHYQHLKNLMGSSSSKEDASPNSPSINKAPNSPSMGSATSSQNFGSLPYACPQLLLSGVPFIHPSVDIWSLGIVIFSLYMGHLPWNHTFLPKLRMMILEGNWDRQGLRAKAGEAVANLVSGCLAKKTEDRYTIRQVIEHEFCNNLK</sequence>
<dbReference type="InterPro" id="IPR011009">
    <property type="entry name" value="Kinase-like_dom_sf"/>
</dbReference>
<feature type="region of interest" description="Disordered" evidence="4">
    <location>
        <begin position="581"/>
        <end position="609"/>
    </location>
</feature>
<feature type="compositionally biased region" description="Basic and acidic residues" evidence="4">
    <location>
        <begin position="539"/>
        <end position="557"/>
    </location>
</feature>
<dbReference type="SUPFAM" id="SSF56112">
    <property type="entry name" value="Protein kinase-like (PK-like)"/>
    <property type="match status" value="1"/>
</dbReference>
<dbReference type="PROSITE" id="PS50011">
    <property type="entry name" value="PROTEIN_KINASE_DOM"/>
    <property type="match status" value="1"/>
</dbReference>
<accession>A0A060THN6</accession>
<dbReference type="GO" id="GO:0000226">
    <property type="term" value="P:microtubule cytoskeleton organization"/>
    <property type="evidence" value="ECO:0007669"/>
    <property type="project" value="TreeGrafter"/>
</dbReference>
<feature type="domain" description="Protein kinase" evidence="5">
    <location>
        <begin position="376"/>
        <end position="712"/>
    </location>
</feature>
<name>A0A060THN6_BLAAD</name>
<feature type="compositionally biased region" description="Low complexity" evidence="4">
    <location>
        <begin position="328"/>
        <end position="339"/>
    </location>
</feature>
<dbReference type="InterPro" id="IPR017441">
    <property type="entry name" value="Protein_kinase_ATP_BS"/>
</dbReference>
<dbReference type="GO" id="GO:0005737">
    <property type="term" value="C:cytoplasm"/>
    <property type="evidence" value="ECO:0007669"/>
    <property type="project" value="TreeGrafter"/>
</dbReference>
<feature type="compositionally biased region" description="Basic residues" evidence="4">
    <location>
        <begin position="31"/>
        <end position="46"/>
    </location>
</feature>
<dbReference type="Pfam" id="PF00069">
    <property type="entry name" value="Pkinase"/>
    <property type="match status" value="2"/>
</dbReference>
<dbReference type="SMART" id="SM00220">
    <property type="entry name" value="S_TKc"/>
    <property type="match status" value="1"/>
</dbReference>
<feature type="compositionally biased region" description="Polar residues" evidence="4">
    <location>
        <begin position="72"/>
        <end position="84"/>
    </location>
</feature>
<feature type="compositionally biased region" description="Polar residues" evidence="4">
    <location>
        <begin position="140"/>
        <end position="151"/>
    </location>
</feature>